<dbReference type="AlphaFoldDB" id="A0A183GN24"/>
<reference evidence="3" key="2">
    <citation type="submission" date="2019-09" db="UniProtKB">
        <authorList>
            <consortium name="WormBaseParasite"/>
        </authorList>
    </citation>
    <scope>IDENTIFICATION</scope>
</reference>
<evidence type="ECO:0000313" key="3">
    <source>
        <dbReference type="WBParaSite" id="HPBE_0002409401-mRNA-1"/>
    </source>
</evidence>
<protein>
    <submittedName>
        <fullName evidence="1 3">Uncharacterized protein</fullName>
    </submittedName>
</protein>
<accession>A0A3P8HHD9</accession>
<proteinExistence type="predicted"/>
<gene>
    <name evidence="1" type="ORF">HPBE_LOCUS24093</name>
</gene>
<sequence length="105" mass="12512">MTTVLVFRGTYVPIKVTSDYDDILRRYLCCLLIKQAPKLFVGLIGAATLWKMHREEVIETKELAATTIFISRSLKHSTLTIESQVVRRRLFRHYWWSWDFHIERP</sequence>
<dbReference type="EMBL" id="UZAH01035836">
    <property type="protein sequence ID" value="VDP42816.1"/>
    <property type="molecule type" value="Genomic_DNA"/>
</dbReference>
<reference evidence="1 2" key="1">
    <citation type="submission" date="2018-11" db="EMBL/GenBank/DDBJ databases">
        <authorList>
            <consortium name="Pathogen Informatics"/>
        </authorList>
    </citation>
    <scope>NUCLEOTIDE SEQUENCE [LARGE SCALE GENOMIC DNA]</scope>
</reference>
<accession>A0A183GN24</accession>
<evidence type="ECO:0000313" key="2">
    <source>
        <dbReference type="Proteomes" id="UP000050761"/>
    </source>
</evidence>
<dbReference type="WBParaSite" id="HPBE_0002409401-mRNA-1">
    <property type="protein sequence ID" value="HPBE_0002409401-mRNA-1"/>
    <property type="gene ID" value="HPBE_0002409401"/>
</dbReference>
<name>A0A183GN24_HELPZ</name>
<keyword evidence="2" id="KW-1185">Reference proteome</keyword>
<organism evidence="2 3">
    <name type="scientific">Heligmosomoides polygyrus</name>
    <name type="common">Parasitic roundworm</name>
    <dbReference type="NCBI Taxonomy" id="6339"/>
    <lineage>
        <taxon>Eukaryota</taxon>
        <taxon>Metazoa</taxon>
        <taxon>Ecdysozoa</taxon>
        <taxon>Nematoda</taxon>
        <taxon>Chromadorea</taxon>
        <taxon>Rhabditida</taxon>
        <taxon>Rhabditina</taxon>
        <taxon>Rhabditomorpha</taxon>
        <taxon>Strongyloidea</taxon>
        <taxon>Heligmosomidae</taxon>
        <taxon>Heligmosomoides</taxon>
    </lineage>
</organism>
<evidence type="ECO:0000313" key="1">
    <source>
        <dbReference type="EMBL" id="VDP42816.1"/>
    </source>
</evidence>
<dbReference type="Proteomes" id="UP000050761">
    <property type="component" value="Unassembled WGS sequence"/>
</dbReference>